<sequence length="46" mass="4752">MSVFTRALHRKPARRIAAAGVVAAGALLLSARSGSGDMGTLSRITR</sequence>
<proteinExistence type="predicted"/>
<accession>A0ABU7FWB7</accession>
<dbReference type="EMBL" id="JAYWVC010000228">
    <property type="protein sequence ID" value="MED7827379.1"/>
    <property type="molecule type" value="Genomic_DNA"/>
</dbReference>
<reference evidence="1" key="1">
    <citation type="submission" date="2024-01" db="EMBL/GenBank/DDBJ databases">
        <title>First draft genome sequence data of TA4-1, the type strain of Gram-positive actinobacterium Streptomyces chiangmaiensis.</title>
        <authorList>
            <person name="Yasawong M."/>
            <person name="Nantapong N."/>
        </authorList>
    </citation>
    <scope>NUCLEOTIDE SEQUENCE</scope>
    <source>
        <strain evidence="1">TA4-1</strain>
    </source>
</reference>
<comment type="caution">
    <text evidence="1">The sequence shown here is derived from an EMBL/GenBank/DDBJ whole genome shotgun (WGS) entry which is preliminary data.</text>
</comment>
<dbReference type="RefSeq" id="WP_329511761.1">
    <property type="nucleotide sequence ID" value="NZ_BAAAYZ010000312.1"/>
</dbReference>
<name>A0ABU7FWB7_9ACTN</name>
<dbReference type="Proteomes" id="UP001333996">
    <property type="component" value="Unassembled WGS sequence"/>
</dbReference>
<protein>
    <submittedName>
        <fullName evidence="1">Uncharacterized protein</fullName>
    </submittedName>
</protein>
<evidence type="ECO:0000313" key="1">
    <source>
        <dbReference type="EMBL" id="MED7827379.1"/>
    </source>
</evidence>
<evidence type="ECO:0000313" key="2">
    <source>
        <dbReference type="Proteomes" id="UP001333996"/>
    </source>
</evidence>
<organism evidence="1 2">
    <name type="scientific">Streptomyces chiangmaiensis</name>
    <dbReference type="NCBI Taxonomy" id="766497"/>
    <lineage>
        <taxon>Bacteria</taxon>
        <taxon>Bacillati</taxon>
        <taxon>Actinomycetota</taxon>
        <taxon>Actinomycetes</taxon>
        <taxon>Kitasatosporales</taxon>
        <taxon>Streptomycetaceae</taxon>
        <taxon>Streptomyces</taxon>
    </lineage>
</organism>
<gene>
    <name evidence="1" type="ORF">VXC91_37135</name>
</gene>
<keyword evidence="2" id="KW-1185">Reference proteome</keyword>